<comment type="caution">
    <text evidence="1">The sequence shown here is derived from an EMBL/GenBank/DDBJ whole genome shotgun (WGS) entry which is preliminary data.</text>
</comment>
<dbReference type="EMBL" id="AVOT02036833">
    <property type="protein sequence ID" value="MBW0531435.1"/>
    <property type="molecule type" value="Genomic_DNA"/>
</dbReference>
<proteinExistence type="predicted"/>
<sequence length="177" mass="19138">MPTLAHELDSAPLPAAKICFHSHQHTSAITHPYDYAPPPNPLCGLPCLCSCSTRNIWIQSCHPISSLTPAPSSLQLTMLKLPLHPQDMPLTLPPHVCPHPSAPLPLTMLTLPKSPQDMPPTPVPHLCTHPSLCFCTPSTYHVYTPEAPSRNASNAATPFLPSPILMLTHPCLTFSTS</sequence>
<reference evidence="1" key="1">
    <citation type="submission" date="2021-03" db="EMBL/GenBank/DDBJ databases">
        <title>Draft genome sequence of rust myrtle Austropuccinia psidii MF-1, a brazilian biotype.</title>
        <authorList>
            <person name="Quecine M.C."/>
            <person name="Pachon D.M.R."/>
            <person name="Bonatelli M.L."/>
            <person name="Correr F.H."/>
            <person name="Franceschini L.M."/>
            <person name="Leite T.F."/>
            <person name="Margarido G.R.A."/>
            <person name="Almeida C.A."/>
            <person name="Ferrarezi J.A."/>
            <person name="Labate C.A."/>
        </authorList>
    </citation>
    <scope>NUCLEOTIDE SEQUENCE</scope>
    <source>
        <strain evidence="1">MF-1</strain>
    </source>
</reference>
<gene>
    <name evidence="1" type="ORF">O181_071150</name>
</gene>
<protein>
    <submittedName>
        <fullName evidence="1">Uncharacterized protein</fullName>
    </submittedName>
</protein>
<accession>A0A9Q3EXW8</accession>
<dbReference type="AlphaFoldDB" id="A0A9Q3EXW8"/>
<evidence type="ECO:0000313" key="1">
    <source>
        <dbReference type="EMBL" id="MBW0531435.1"/>
    </source>
</evidence>
<name>A0A9Q3EXW8_9BASI</name>
<evidence type="ECO:0000313" key="2">
    <source>
        <dbReference type="Proteomes" id="UP000765509"/>
    </source>
</evidence>
<dbReference type="Proteomes" id="UP000765509">
    <property type="component" value="Unassembled WGS sequence"/>
</dbReference>
<keyword evidence="2" id="KW-1185">Reference proteome</keyword>
<organism evidence="1 2">
    <name type="scientific">Austropuccinia psidii MF-1</name>
    <dbReference type="NCBI Taxonomy" id="1389203"/>
    <lineage>
        <taxon>Eukaryota</taxon>
        <taxon>Fungi</taxon>
        <taxon>Dikarya</taxon>
        <taxon>Basidiomycota</taxon>
        <taxon>Pucciniomycotina</taxon>
        <taxon>Pucciniomycetes</taxon>
        <taxon>Pucciniales</taxon>
        <taxon>Sphaerophragmiaceae</taxon>
        <taxon>Austropuccinia</taxon>
    </lineage>
</organism>